<feature type="region of interest" description="Disordered" evidence="1">
    <location>
        <begin position="280"/>
        <end position="300"/>
    </location>
</feature>
<dbReference type="STRING" id="742823.HMPREF9465_01554"/>
<feature type="region of interest" description="Disordered" evidence="1">
    <location>
        <begin position="146"/>
        <end position="179"/>
    </location>
</feature>
<keyword evidence="3" id="KW-1185">Reference proteome</keyword>
<organism evidence="2 3">
    <name type="scientific">Sutterella wadsworthensis 2_1_59BFAA</name>
    <dbReference type="NCBI Taxonomy" id="742823"/>
    <lineage>
        <taxon>Bacteria</taxon>
        <taxon>Pseudomonadati</taxon>
        <taxon>Pseudomonadota</taxon>
        <taxon>Betaproteobacteria</taxon>
        <taxon>Burkholderiales</taxon>
        <taxon>Sutterellaceae</taxon>
        <taxon>Sutterella</taxon>
    </lineage>
</organism>
<evidence type="ECO:0000256" key="1">
    <source>
        <dbReference type="SAM" id="MobiDB-lite"/>
    </source>
</evidence>
<feature type="region of interest" description="Disordered" evidence="1">
    <location>
        <begin position="1"/>
        <end position="26"/>
    </location>
</feature>
<evidence type="ECO:0000313" key="3">
    <source>
        <dbReference type="Proteomes" id="UP000005835"/>
    </source>
</evidence>
<gene>
    <name evidence="2" type="ORF">HMPREF9465_01554</name>
</gene>
<name>K1KGN2_9BURK</name>
<protein>
    <submittedName>
        <fullName evidence="2">Uncharacterized protein</fullName>
    </submittedName>
</protein>
<proteinExistence type="predicted"/>
<reference evidence="2 3" key="1">
    <citation type="submission" date="2012-05" db="EMBL/GenBank/DDBJ databases">
        <title>The Genome Sequence of Sutterella wadsworthensis 2_1_59BFAA.</title>
        <authorList>
            <consortium name="The Broad Institute Genome Sequencing Platform"/>
            <person name="Earl A."/>
            <person name="Ward D."/>
            <person name="Feldgarden M."/>
            <person name="Gevers D."/>
            <person name="Daigneault M."/>
            <person name="Strauss J."/>
            <person name="Allen-Vercoe E."/>
            <person name="Walker B."/>
            <person name="Young S.K."/>
            <person name="Zeng Q."/>
            <person name="Gargeya S."/>
            <person name="Fitzgerald M."/>
            <person name="Haas B."/>
            <person name="Abouelleil A."/>
            <person name="Alvarado L."/>
            <person name="Arachchi H.M."/>
            <person name="Berlin A.M."/>
            <person name="Chapman S.B."/>
            <person name="Goldberg J."/>
            <person name="Griggs A."/>
            <person name="Gujja S."/>
            <person name="Hansen M."/>
            <person name="Howarth C."/>
            <person name="Imamovic A."/>
            <person name="Larimer J."/>
            <person name="McCowen C."/>
            <person name="Montmayeur A."/>
            <person name="Murphy C."/>
            <person name="Neiman D."/>
            <person name="Pearson M."/>
            <person name="Priest M."/>
            <person name="Roberts A."/>
            <person name="Saif S."/>
            <person name="Shea T."/>
            <person name="Sisk P."/>
            <person name="Sykes S."/>
            <person name="Wortman J."/>
            <person name="Nusbaum C."/>
            <person name="Birren B."/>
        </authorList>
    </citation>
    <scope>NUCLEOTIDE SEQUENCE [LARGE SCALE GENOMIC DNA]</scope>
    <source>
        <strain evidence="2 3">2_1_59BFAA</strain>
    </source>
</reference>
<sequence>MAPVPAFAAGNGKRASAASKDAGPSCRTSLRSARVASSARFGADGTRAPMVRVTHLLEPCGRPSWLLSGASTALCLPRSGQLGRVFTSGRGSVRTGSIPHSIPSLLHRAEHEEKPAGAYADKRGRSIFQTRRRLRAQMTLRSALNTRREDGGAAPVRAARRERGTSLEFPGPGSAQAGLTARSGRQVNFSFKGNGIGDCRPDAACIPLSAGAVAGAGCSAGGPVAMLLRSSRFGSGHDRRKGGGQALKLASRLCRGCEPNVGEPFRERCGASRRSCRTARTPWRGLGTPGTGTPVEQNGF</sequence>
<accession>K1KGN2</accession>
<dbReference type="EMBL" id="ADMG01000035">
    <property type="protein sequence ID" value="EKB30864.1"/>
    <property type="molecule type" value="Genomic_DNA"/>
</dbReference>
<dbReference type="AlphaFoldDB" id="K1KGN2"/>
<evidence type="ECO:0000313" key="2">
    <source>
        <dbReference type="EMBL" id="EKB30864.1"/>
    </source>
</evidence>
<dbReference type="HOGENOM" id="CLU_927267_0_0_4"/>
<dbReference type="Proteomes" id="UP000005835">
    <property type="component" value="Unassembled WGS sequence"/>
</dbReference>
<comment type="caution">
    <text evidence="2">The sequence shown here is derived from an EMBL/GenBank/DDBJ whole genome shotgun (WGS) entry which is preliminary data.</text>
</comment>